<organism evidence="1 2">
    <name type="scientific">Zhongshania antarctica</name>
    <dbReference type="NCBI Taxonomy" id="641702"/>
    <lineage>
        <taxon>Bacteria</taxon>
        <taxon>Pseudomonadati</taxon>
        <taxon>Pseudomonadota</taxon>
        <taxon>Gammaproteobacteria</taxon>
        <taxon>Cellvibrionales</taxon>
        <taxon>Spongiibacteraceae</taxon>
        <taxon>Zhongshania</taxon>
    </lineage>
</organism>
<name>A0A840R3E7_9GAMM</name>
<dbReference type="EMBL" id="JACHHW010000003">
    <property type="protein sequence ID" value="MBB5187103.1"/>
    <property type="molecule type" value="Genomic_DNA"/>
</dbReference>
<keyword evidence="2" id="KW-1185">Reference proteome</keyword>
<dbReference type="Proteomes" id="UP000536640">
    <property type="component" value="Unassembled WGS sequence"/>
</dbReference>
<protein>
    <submittedName>
        <fullName evidence="1">Uncharacterized protein</fullName>
    </submittedName>
</protein>
<reference evidence="1 2" key="1">
    <citation type="submission" date="2020-08" db="EMBL/GenBank/DDBJ databases">
        <title>Genomic Encyclopedia of Type Strains, Phase IV (KMG-IV): sequencing the most valuable type-strain genomes for metagenomic binning, comparative biology and taxonomic classification.</title>
        <authorList>
            <person name="Goeker M."/>
        </authorList>
    </citation>
    <scope>NUCLEOTIDE SEQUENCE [LARGE SCALE GENOMIC DNA]</scope>
    <source>
        <strain evidence="1 2">DSM 25701</strain>
    </source>
</reference>
<dbReference type="AlphaFoldDB" id="A0A840R3E7"/>
<gene>
    <name evidence="1" type="ORF">HNQ57_001366</name>
</gene>
<proteinExistence type="predicted"/>
<evidence type="ECO:0000313" key="1">
    <source>
        <dbReference type="EMBL" id="MBB5187103.1"/>
    </source>
</evidence>
<accession>A0A840R3E7</accession>
<sequence>MPPDWRHGGEFGIALDCKVFRYNQKYFCMLYRFFIDYFLNMIIF</sequence>
<comment type="caution">
    <text evidence="1">The sequence shown here is derived from an EMBL/GenBank/DDBJ whole genome shotgun (WGS) entry which is preliminary data.</text>
</comment>
<evidence type="ECO:0000313" key="2">
    <source>
        <dbReference type="Proteomes" id="UP000536640"/>
    </source>
</evidence>